<dbReference type="CDD" id="cd06171">
    <property type="entry name" value="Sigma70_r4"/>
    <property type="match status" value="1"/>
</dbReference>
<evidence type="ECO:0000256" key="2">
    <source>
        <dbReference type="ARBA" id="ARBA00023015"/>
    </source>
</evidence>
<evidence type="ECO:0000313" key="8">
    <source>
        <dbReference type="EMBL" id="PIY70970.1"/>
    </source>
</evidence>
<dbReference type="PANTHER" id="PTHR43133">
    <property type="entry name" value="RNA POLYMERASE ECF-TYPE SIGMA FACTO"/>
    <property type="match status" value="1"/>
</dbReference>
<dbReference type="Pfam" id="PF04545">
    <property type="entry name" value="Sigma70_r4"/>
    <property type="match status" value="1"/>
</dbReference>
<dbReference type="NCBIfam" id="TIGR02937">
    <property type="entry name" value="sigma70-ECF"/>
    <property type="match status" value="1"/>
</dbReference>
<dbReference type="InterPro" id="IPR039425">
    <property type="entry name" value="RNA_pol_sigma-70-like"/>
</dbReference>
<dbReference type="GO" id="GO:0016987">
    <property type="term" value="F:sigma factor activity"/>
    <property type="evidence" value="ECO:0007669"/>
    <property type="project" value="UniProtKB-KW"/>
</dbReference>
<evidence type="ECO:0000256" key="5">
    <source>
        <dbReference type="ARBA" id="ARBA00023163"/>
    </source>
</evidence>
<dbReference type="InterPro" id="IPR036388">
    <property type="entry name" value="WH-like_DNA-bd_sf"/>
</dbReference>
<reference evidence="9" key="1">
    <citation type="submission" date="2017-09" db="EMBL/GenBank/DDBJ databases">
        <title>Depth-based differentiation of microbial function through sediment-hosted aquifers and enrichment of novel symbionts in the deep terrestrial subsurface.</title>
        <authorList>
            <person name="Probst A.J."/>
            <person name="Ladd B."/>
            <person name="Jarett J.K."/>
            <person name="Geller-Mcgrath D.E."/>
            <person name="Sieber C.M.K."/>
            <person name="Emerson J.B."/>
            <person name="Anantharaman K."/>
            <person name="Thomas B.C."/>
            <person name="Malmstrom R."/>
            <person name="Stieglmeier M."/>
            <person name="Klingl A."/>
            <person name="Woyke T."/>
            <person name="Ryan C.M."/>
            <person name="Banfield J.F."/>
        </authorList>
    </citation>
    <scope>NUCLEOTIDE SEQUENCE [LARGE SCALE GENOMIC DNA]</scope>
</reference>
<proteinExistence type="inferred from homology"/>
<feature type="domain" description="RNA polymerase sigma-70 region 4" evidence="7">
    <location>
        <begin position="145"/>
        <end position="194"/>
    </location>
</feature>
<comment type="similarity">
    <text evidence="1">Belongs to the sigma-70 factor family. ECF subfamily.</text>
</comment>
<evidence type="ECO:0008006" key="10">
    <source>
        <dbReference type="Google" id="ProtNLM"/>
    </source>
</evidence>
<dbReference type="EMBL" id="PFLH01000050">
    <property type="protein sequence ID" value="PIY70970.1"/>
    <property type="molecule type" value="Genomic_DNA"/>
</dbReference>
<dbReference type="SUPFAM" id="SSF88659">
    <property type="entry name" value="Sigma3 and sigma4 domains of RNA polymerase sigma factors"/>
    <property type="match status" value="1"/>
</dbReference>
<keyword evidence="2" id="KW-0805">Transcription regulation</keyword>
<dbReference type="Gene3D" id="1.10.1740.10">
    <property type="match status" value="1"/>
</dbReference>
<keyword evidence="5" id="KW-0804">Transcription</keyword>
<dbReference type="SUPFAM" id="SSF88946">
    <property type="entry name" value="Sigma2 domain of RNA polymerase sigma factors"/>
    <property type="match status" value="1"/>
</dbReference>
<organism evidence="8 9">
    <name type="scientific">Candidatus Roizmanbacteria bacterium CG_4_10_14_0_8_um_filter_35_28</name>
    <dbReference type="NCBI Taxonomy" id="1974827"/>
    <lineage>
        <taxon>Bacteria</taxon>
        <taxon>Candidatus Roizmaniibacteriota</taxon>
    </lineage>
</organism>
<name>A0A2M7QGJ3_9BACT</name>
<dbReference type="GO" id="GO:0003677">
    <property type="term" value="F:DNA binding"/>
    <property type="evidence" value="ECO:0007669"/>
    <property type="project" value="UniProtKB-KW"/>
</dbReference>
<dbReference type="Proteomes" id="UP000230344">
    <property type="component" value="Unassembled WGS sequence"/>
</dbReference>
<dbReference type="AlphaFoldDB" id="A0A2M7QGJ3"/>
<dbReference type="PANTHER" id="PTHR43133:SF8">
    <property type="entry name" value="RNA POLYMERASE SIGMA FACTOR HI_1459-RELATED"/>
    <property type="match status" value="1"/>
</dbReference>
<comment type="caution">
    <text evidence="8">The sequence shown here is derived from an EMBL/GenBank/DDBJ whole genome shotgun (WGS) entry which is preliminary data.</text>
</comment>
<dbReference type="InterPro" id="IPR013325">
    <property type="entry name" value="RNA_pol_sigma_r2"/>
</dbReference>
<evidence type="ECO:0000313" key="9">
    <source>
        <dbReference type="Proteomes" id="UP000230344"/>
    </source>
</evidence>
<gene>
    <name evidence="8" type="ORF">COY88_02820</name>
</gene>
<evidence type="ECO:0000259" key="7">
    <source>
        <dbReference type="Pfam" id="PF04545"/>
    </source>
</evidence>
<dbReference type="InterPro" id="IPR013324">
    <property type="entry name" value="RNA_pol_sigma_r3/r4-like"/>
</dbReference>
<keyword evidence="3" id="KW-0731">Sigma factor</keyword>
<sequence length="200" mass="24422">MYLCYIKAGIDAGRYRCTINNRLFKRRRKSLEILISRYLKPIYNFAYRYVKKEKEAEDLTQEIFIKTWRNLRRFNRRKSFKTWLFFIAKNICFDFFRKRKDLSFSELKLERGDEDYNVEEEIIDSSPLPDELFEQKNLQDILNSAIEQLPLKDQTILFLYYNDHFTLQEIADSLYESLNTTKSRHRRALKKLRKILSNKK</sequence>
<dbReference type="InterPro" id="IPR007627">
    <property type="entry name" value="RNA_pol_sigma70_r2"/>
</dbReference>
<evidence type="ECO:0000259" key="6">
    <source>
        <dbReference type="Pfam" id="PF04542"/>
    </source>
</evidence>
<evidence type="ECO:0000256" key="4">
    <source>
        <dbReference type="ARBA" id="ARBA00023125"/>
    </source>
</evidence>
<dbReference type="InterPro" id="IPR014284">
    <property type="entry name" value="RNA_pol_sigma-70_dom"/>
</dbReference>
<keyword evidence="4" id="KW-0238">DNA-binding</keyword>
<evidence type="ECO:0000256" key="3">
    <source>
        <dbReference type="ARBA" id="ARBA00023082"/>
    </source>
</evidence>
<feature type="domain" description="RNA polymerase sigma-70 region 2" evidence="6">
    <location>
        <begin position="34"/>
        <end position="100"/>
    </location>
</feature>
<dbReference type="Gene3D" id="1.10.10.10">
    <property type="entry name" value="Winged helix-like DNA-binding domain superfamily/Winged helix DNA-binding domain"/>
    <property type="match status" value="1"/>
</dbReference>
<dbReference type="GO" id="GO:0006352">
    <property type="term" value="P:DNA-templated transcription initiation"/>
    <property type="evidence" value="ECO:0007669"/>
    <property type="project" value="InterPro"/>
</dbReference>
<protein>
    <recommendedName>
        <fullName evidence="10">RNA polymerase subunit sigma-24</fullName>
    </recommendedName>
</protein>
<evidence type="ECO:0000256" key="1">
    <source>
        <dbReference type="ARBA" id="ARBA00010641"/>
    </source>
</evidence>
<accession>A0A2M7QGJ3</accession>
<dbReference type="InterPro" id="IPR007630">
    <property type="entry name" value="RNA_pol_sigma70_r4"/>
</dbReference>
<dbReference type="Pfam" id="PF04542">
    <property type="entry name" value="Sigma70_r2"/>
    <property type="match status" value="1"/>
</dbReference>